<feature type="transmembrane region" description="Helical" evidence="5">
    <location>
        <begin position="348"/>
        <end position="370"/>
    </location>
</feature>
<evidence type="ECO:0000256" key="4">
    <source>
        <dbReference type="ARBA" id="ARBA00023136"/>
    </source>
</evidence>
<reference evidence="6 7" key="1">
    <citation type="submission" date="2018-10" db="EMBL/GenBank/DDBJ databases">
        <title>Draft genome sequence of Bacillus salarius IM0101, isolated from a hypersaline soil in Inner Mongolia, China.</title>
        <authorList>
            <person name="Yamprayoonswat W."/>
            <person name="Boonvisut S."/>
            <person name="Jumpathong W."/>
            <person name="Sittihan S."/>
            <person name="Ruangsuj P."/>
            <person name="Wanthongcharoen S."/>
            <person name="Thongpramul N."/>
            <person name="Pimmason S."/>
            <person name="Yu B."/>
            <person name="Yasawong M."/>
        </authorList>
    </citation>
    <scope>NUCLEOTIDE SEQUENCE [LARGE SCALE GENOMIC DNA]</scope>
    <source>
        <strain evidence="6 7">IM0101</strain>
    </source>
</reference>
<feature type="transmembrane region" description="Helical" evidence="5">
    <location>
        <begin position="376"/>
        <end position="397"/>
    </location>
</feature>
<feature type="transmembrane region" description="Helical" evidence="5">
    <location>
        <begin position="258"/>
        <end position="279"/>
    </location>
</feature>
<keyword evidence="2 5" id="KW-0812">Transmembrane</keyword>
<comment type="subcellular location">
    <subcellularLocation>
        <location evidence="1">Membrane</location>
        <topology evidence="1">Multi-pass membrane protein</topology>
    </subcellularLocation>
</comment>
<dbReference type="RefSeq" id="WP_125555631.1">
    <property type="nucleotide sequence ID" value="NZ_RBVX01000007.1"/>
</dbReference>
<dbReference type="OrthoDB" id="354989at2"/>
<dbReference type="AlphaFoldDB" id="A0A428N517"/>
<feature type="transmembrane region" description="Helical" evidence="5">
    <location>
        <begin position="137"/>
        <end position="159"/>
    </location>
</feature>
<feature type="transmembrane region" description="Helical" evidence="5">
    <location>
        <begin position="36"/>
        <end position="61"/>
    </location>
</feature>
<keyword evidence="7" id="KW-1185">Reference proteome</keyword>
<dbReference type="SUPFAM" id="SSF81665">
    <property type="entry name" value="Calcium ATPase, transmembrane domain M"/>
    <property type="match status" value="1"/>
</dbReference>
<feature type="transmembrane region" description="Helical" evidence="5">
    <location>
        <begin position="171"/>
        <end position="191"/>
    </location>
</feature>
<sequence length="456" mass="49510">MSMFKRKDGGEQPHWAVGKYKVRLPFVHYKLETPELIQGLVIFTIGLSLIEIMTNVMGMSYEAALTITIFTQFFMLIPSTFGVPFVSGFITALIPVLTVYLGGYEPGPEAIQAVIAVQIALAFIFLILGITGLGRTFIVNLPTSLKAGILIGAGITALMTEIEEGGRLAETPVALTVGGALCLYTMFSSSFKKLYNKNKVIKFIASYGIMPSIIIAIIVGWSIGEYSTPTIEWGITVPSLAAMWGVTPFAIGFPSIDMFFVAFPTAILAYVIAYGDIVVGEKIISRANHLRTDEKISYDMNQVHVLTFVRNLLHGLFAPHPGMAGPIFTAGTASVAERYTFGRKAMDSIFSGVNSLLISLALAIFILPLVSFFQPFLPIALSITLILTGYLCITIGVQQVRTEAEIGVAGVMAIVLAVYGAAYALVTGFVLYFIIQRSNIFKKEEKVEEEIEEDAG</sequence>
<keyword evidence="3 5" id="KW-1133">Transmembrane helix</keyword>
<name>A0A428N517_9BACI</name>
<evidence type="ECO:0000256" key="3">
    <source>
        <dbReference type="ARBA" id="ARBA00022989"/>
    </source>
</evidence>
<dbReference type="Pfam" id="PF00860">
    <property type="entry name" value="Xan_ur_permease"/>
    <property type="match status" value="1"/>
</dbReference>
<evidence type="ECO:0000256" key="2">
    <source>
        <dbReference type="ARBA" id="ARBA00022692"/>
    </source>
</evidence>
<accession>A0A428N517</accession>
<protein>
    <submittedName>
        <fullName evidence="6">Xanthine/uracil/vitamin C permease</fullName>
    </submittedName>
</protein>
<organism evidence="6 7">
    <name type="scientific">Salibacterium salarium</name>
    <dbReference type="NCBI Taxonomy" id="284579"/>
    <lineage>
        <taxon>Bacteria</taxon>
        <taxon>Bacillati</taxon>
        <taxon>Bacillota</taxon>
        <taxon>Bacilli</taxon>
        <taxon>Bacillales</taxon>
        <taxon>Bacillaceae</taxon>
    </lineage>
</organism>
<evidence type="ECO:0000256" key="5">
    <source>
        <dbReference type="SAM" id="Phobius"/>
    </source>
</evidence>
<dbReference type="GO" id="GO:0016020">
    <property type="term" value="C:membrane"/>
    <property type="evidence" value="ECO:0007669"/>
    <property type="project" value="UniProtKB-SubCell"/>
</dbReference>
<dbReference type="InterPro" id="IPR006043">
    <property type="entry name" value="NCS2"/>
</dbReference>
<feature type="transmembrane region" description="Helical" evidence="5">
    <location>
        <begin position="73"/>
        <end position="98"/>
    </location>
</feature>
<feature type="transmembrane region" description="Helical" evidence="5">
    <location>
        <begin position="409"/>
        <end position="435"/>
    </location>
</feature>
<dbReference type="InterPro" id="IPR023298">
    <property type="entry name" value="ATPase_P-typ_TM_dom_sf"/>
</dbReference>
<feature type="transmembrane region" description="Helical" evidence="5">
    <location>
        <begin position="110"/>
        <end position="130"/>
    </location>
</feature>
<evidence type="ECO:0000256" key="1">
    <source>
        <dbReference type="ARBA" id="ARBA00004141"/>
    </source>
</evidence>
<gene>
    <name evidence="6" type="ORF">D7Z54_09645</name>
</gene>
<dbReference type="Proteomes" id="UP000275076">
    <property type="component" value="Unassembled WGS sequence"/>
</dbReference>
<proteinExistence type="predicted"/>
<evidence type="ECO:0000313" key="6">
    <source>
        <dbReference type="EMBL" id="RSL33570.1"/>
    </source>
</evidence>
<keyword evidence="4 5" id="KW-0472">Membrane</keyword>
<dbReference type="EMBL" id="RBVX01000007">
    <property type="protein sequence ID" value="RSL33570.1"/>
    <property type="molecule type" value="Genomic_DNA"/>
</dbReference>
<evidence type="ECO:0000313" key="7">
    <source>
        <dbReference type="Proteomes" id="UP000275076"/>
    </source>
</evidence>
<dbReference type="GO" id="GO:0015205">
    <property type="term" value="F:nucleobase transmembrane transporter activity"/>
    <property type="evidence" value="ECO:0007669"/>
    <property type="project" value="UniProtKB-ARBA"/>
</dbReference>
<feature type="transmembrane region" description="Helical" evidence="5">
    <location>
        <begin position="203"/>
        <end position="223"/>
    </location>
</feature>
<comment type="caution">
    <text evidence="6">The sequence shown here is derived from an EMBL/GenBank/DDBJ whole genome shotgun (WGS) entry which is preliminary data.</text>
</comment>